<sequence>MHVPMHVQILSLSLVGEEVRSDRSVMMAFGVMADEDKEGVGMMEIIDLMDSRRRSAHDGFRVRIFAPDFEPTPTPWIAHDHVLMVPHSIVSASFLNTSPTKSFYYRARSGGGWKFCTPSPTPKRDRHLTCVERHGNTLRSYPFILSPEMFS</sequence>
<gene>
    <name evidence="1 3" type="ORF">BDZ99DRAFT_286835</name>
</gene>
<organism evidence="1">
    <name type="scientific">Mytilinidion resinicola</name>
    <dbReference type="NCBI Taxonomy" id="574789"/>
    <lineage>
        <taxon>Eukaryota</taxon>
        <taxon>Fungi</taxon>
        <taxon>Dikarya</taxon>
        <taxon>Ascomycota</taxon>
        <taxon>Pezizomycotina</taxon>
        <taxon>Dothideomycetes</taxon>
        <taxon>Pleosporomycetidae</taxon>
        <taxon>Mytilinidiales</taxon>
        <taxon>Mytilinidiaceae</taxon>
        <taxon>Mytilinidion</taxon>
    </lineage>
</organism>
<proteinExistence type="predicted"/>
<keyword evidence="2" id="KW-1185">Reference proteome</keyword>
<dbReference type="GeneID" id="54454954"/>
<dbReference type="AlphaFoldDB" id="A0A6A6YQ69"/>
<name>A0A6A6YQ69_9PEZI</name>
<dbReference type="RefSeq" id="XP_033577637.1">
    <property type="nucleotide sequence ID" value="XM_033714061.1"/>
</dbReference>
<accession>A0A6A6YQ69</accession>
<reference evidence="3" key="2">
    <citation type="submission" date="2020-04" db="EMBL/GenBank/DDBJ databases">
        <authorList>
            <consortium name="NCBI Genome Project"/>
        </authorList>
    </citation>
    <scope>NUCLEOTIDE SEQUENCE</scope>
    <source>
        <strain evidence="3">CBS 304.34</strain>
    </source>
</reference>
<dbReference type="Proteomes" id="UP000504636">
    <property type="component" value="Unplaced"/>
</dbReference>
<dbReference type="EMBL" id="MU003699">
    <property type="protein sequence ID" value="KAF2810673.1"/>
    <property type="molecule type" value="Genomic_DNA"/>
</dbReference>
<protein>
    <submittedName>
        <fullName evidence="1 3">Uncharacterized protein</fullName>
    </submittedName>
</protein>
<reference evidence="3" key="3">
    <citation type="submission" date="2025-04" db="UniProtKB">
        <authorList>
            <consortium name="RefSeq"/>
        </authorList>
    </citation>
    <scope>IDENTIFICATION</scope>
    <source>
        <strain evidence="3">CBS 304.34</strain>
    </source>
</reference>
<evidence type="ECO:0000313" key="1">
    <source>
        <dbReference type="EMBL" id="KAF2810673.1"/>
    </source>
</evidence>
<evidence type="ECO:0000313" key="2">
    <source>
        <dbReference type="Proteomes" id="UP000504636"/>
    </source>
</evidence>
<evidence type="ECO:0000313" key="3">
    <source>
        <dbReference type="RefSeq" id="XP_033577637.1"/>
    </source>
</evidence>
<reference evidence="1 3" key="1">
    <citation type="journal article" date="2020" name="Stud. Mycol.">
        <title>101 Dothideomycetes genomes: a test case for predicting lifestyles and emergence of pathogens.</title>
        <authorList>
            <person name="Haridas S."/>
            <person name="Albert R."/>
            <person name="Binder M."/>
            <person name="Bloem J."/>
            <person name="Labutti K."/>
            <person name="Salamov A."/>
            <person name="Andreopoulos B."/>
            <person name="Baker S."/>
            <person name="Barry K."/>
            <person name="Bills G."/>
            <person name="Bluhm B."/>
            <person name="Cannon C."/>
            <person name="Castanera R."/>
            <person name="Culley D."/>
            <person name="Daum C."/>
            <person name="Ezra D."/>
            <person name="Gonzalez J."/>
            <person name="Henrissat B."/>
            <person name="Kuo A."/>
            <person name="Liang C."/>
            <person name="Lipzen A."/>
            <person name="Lutzoni F."/>
            <person name="Magnuson J."/>
            <person name="Mondo S."/>
            <person name="Nolan M."/>
            <person name="Ohm R."/>
            <person name="Pangilinan J."/>
            <person name="Park H.-J."/>
            <person name="Ramirez L."/>
            <person name="Alfaro M."/>
            <person name="Sun H."/>
            <person name="Tritt A."/>
            <person name="Yoshinaga Y."/>
            <person name="Zwiers L.-H."/>
            <person name="Turgeon B."/>
            <person name="Goodwin S."/>
            <person name="Spatafora J."/>
            <person name="Crous P."/>
            <person name="Grigoriev I."/>
        </authorList>
    </citation>
    <scope>NUCLEOTIDE SEQUENCE</scope>
    <source>
        <strain evidence="1 3">CBS 304.34</strain>
    </source>
</reference>